<evidence type="ECO:0000313" key="3">
    <source>
        <dbReference type="EMBL" id="KIJ45525.1"/>
    </source>
</evidence>
<dbReference type="PROSITE" id="PS51126">
    <property type="entry name" value="DILUTE"/>
    <property type="match status" value="1"/>
</dbReference>
<dbReference type="Pfam" id="PF12796">
    <property type="entry name" value="Ank_2"/>
    <property type="match status" value="1"/>
</dbReference>
<evidence type="ECO:0000256" key="1">
    <source>
        <dbReference type="SAM" id="MobiDB-lite"/>
    </source>
</evidence>
<reference evidence="3 4" key="1">
    <citation type="submission" date="2014-06" db="EMBL/GenBank/DDBJ databases">
        <title>Evolutionary Origins and Diversification of the Mycorrhizal Mutualists.</title>
        <authorList>
            <consortium name="DOE Joint Genome Institute"/>
            <consortium name="Mycorrhizal Genomics Consortium"/>
            <person name="Kohler A."/>
            <person name="Kuo A."/>
            <person name="Nagy L.G."/>
            <person name="Floudas D."/>
            <person name="Copeland A."/>
            <person name="Barry K.W."/>
            <person name="Cichocki N."/>
            <person name="Veneault-Fourrey C."/>
            <person name="LaButti K."/>
            <person name="Lindquist E.A."/>
            <person name="Lipzen A."/>
            <person name="Lundell T."/>
            <person name="Morin E."/>
            <person name="Murat C."/>
            <person name="Riley R."/>
            <person name="Ohm R."/>
            <person name="Sun H."/>
            <person name="Tunlid A."/>
            <person name="Henrissat B."/>
            <person name="Grigoriev I.V."/>
            <person name="Hibbett D.S."/>
            <person name="Martin F."/>
        </authorList>
    </citation>
    <scope>NUCLEOTIDE SEQUENCE [LARGE SCALE GENOMIC DNA]</scope>
    <source>
        <strain evidence="3 4">SS14</strain>
    </source>
</reference>
<proteinExistence type="predicted"/>
<evidence type="ECO:0000313" key="4">
    <source>
        <dbReference type="Proteomes" id="UP000054279"/>
    </source>
</evidence>
<accession>A0A0C9W1T9</accession>
<feature type="region of interest" description="Disordered" evidence="1">
    <location>
        <begin position="774"/>
        <end position="796"/>
    </location>
</feature>
<feature type="region of interest" description="Disordered" evidence="1">
    <location>
        <begin position="238"/>
        <end position="262"/>
    </location>
</feature>
<name>A0A0C9W1T9_SPHS4</name>
<organism evidence="3 4">
    <name type="scientific">Sphaerobolus stellatus (strain SS14)</name>
    <dbReference type="NCBI Taxonomy" id="990650"/>
    <lineage>
        <taxon>Eukaryota</taxon>
        <taxon>Fungi</taxon>
        <taxon>Dikarya</taxon>
        <taxon>Basidiomycota</taxon>
        <taxon>Agaricomycotina</taxon>
        <taxon>Agaricomycetes</taxon>
        <taxon>Phallomycetidae</taxon>
        <taxon>Geastrales</taxon>
        <taxon>Sphaerobolaceae</taxon>
        <taxon>Sphaerobolus</taxon>
    </lineage>
</organism>
<dbReference type="PANTHER" id="PTHR16027:SF6">
    <property type="entry name" value="DILUTE DOMAIN-CONTAINING PROTEIN"/>
    <property type="match status" value="1"/>
</dbReference>
<feature type="region of interest" description="Disordered" evidence="1">
    <location>
        <begin position="848"/>
        <end position="918"/>
    </location>
</feature>
<dbReference type="OrthoDB" id="426293at2759"/>
<dbReference type="CDD" id="cd15473">
    <property type="entry name" value="Myo5p-like_CBD_DIL_ANK"/>
    <property type="match status" value="1"/>
</dbReference>
<evidence type="ECO:0000259" key="2">
    <source>
        <dbReference type="PROSITE" id="PS51126"/>
    </source>
</evidence>
<dbReference type="HOGENOM" id="CLU_006124_0_0_1"/>
<dbReference type="InterPro" id="IPR037986">
    <property type="entry name" value="Myo5p-like_CBD_DIL"/>
</dbReference>
<dbReference type="SMART" id="SM01132">
    <property type="entry name" value="DIL"/>
    <property type="match status" value="1"/>
</dbReference>
<keyword evidence="4" id="KW-1185">Reference proteome</keyword>
<dbReference type="InterPro" id="IPR002710">
    <property type="entry name" value="Dilute_dom"/>
</dbReference>
<dbReference type="AlphaFoldDB" id="A0A0C9W1T9"/>
<dbReference type="InterPro" id="IPR052072">
    <property type="entry name" value="Vascular_dev_regulator"/>
</dbReference>
<feature type="compositionally biased region" description="Basic and acidic residues" evidence="1">
    <location>
        <begin position="869"/>
        <end position="879"/>
    </location>
</feature>
<feature type="compositionally biased region" description="Acidic residues" evidence="1">
    <location>
        <begin position="238"/>
        <end position="255"/>
    </location>
</feature>
<sequence length="918" mass="102022">MAAAMASSPLPDAVFTPEPDLYPLYPTPLYLDPLLAPDSGLSPPQKLQLVQHSLNRACTFADINLLTFLLADPHARSHIDLGVEDEDAMGFVTLTILGFGAELERDVEREECVRLLVNEGADVNAPDHAGWTALHHAALLSPPTLVSFLLTHGCSPLTRTRRGLTPLDILTAHSPIPGRESVALLLEEAMREQGWIGGRMELRRRETELRQRRLDKRKAVKQQVGRVLGLDNQWWGDQVEESDDDSEGDDVDNDDSGPMGMPYSPPLSFTNMLVFSPSTLSDILDSITYRATPTLRCSEPARSLYLLARFACLTCDDTWLEDLMGGAFDRIERLVFAKPDDIMLQSFWLYNTTALLHFLRCDNTVAEICDLLDLFSLLEGVIRAIYVFIIRIAERKMDPLLDTALLDHAPISSEFDNIHFEDEWSIFRPFASSGTKLKKKQQHETAPSAGTSGASASLRSPSSSSRPPSPALGSQNSGAPPSARFSWTQSLTRSKAASVSPNSLLNPDSSSPSPNSITALLEALHTLLTLAGVNPATVTQIFSQVLYWSSCELFNRILTRKKYICRSRAVQIGMNVSVLEEWVVSSGLPHGVESHFTPVRELLHWLQCLSSISEFTALVETIQTMKSLNPLQMRRAVRDYRYEVSETRMSEECSQYLIQLQKDWERRRVRLGVEALRREMGDKDYDREGSVASTINEVPEDVSQTPSLSGSTQSSQLTRAQRGIDLLFSRDYERAEWEAPQPPEALGELRDSRHMLPLVFPSNPRLLAAVQRNTEAVDGSGRKSKRESLQTPNGHLATVNFLEREKERPASRASVSRKGALAWTSRAQKLRTIGIETLEWVDGVRGQGRWAGVGHIPPSEDEDEEQEQEEARDKLRANGDAKVAGSTLSAKPQRRRSLKRPLESEGSIGGETAVLGDD</sequence>
<feature type="region of interest" description="Disordered" evidence="1">
    <location>
        <begin position="437"/>
        <end position="485"/>
    </location>
</feature>
<gene>
    <name evidence="3" type="ORF">M422DRAFT_67024</name>
</gene>
<protein>
    <recommendedName>
        <fullName evidence="2">Dilute domain-containing protein</fullName>
    </recommendedName>
</protein>
<dbReference type="SUPFAM" id="SSF48403">
    <property type="entry name" value="Ankyrin repeat"/>
    <property type="match status" value="1"/>
</dbReference>
<dbReference type="EMBL" id="KN837111">
    <property type="protein sequence ID" value="KIJ45525.1"/>
    <property type="molecule type" value="Genomic_DNA"/>
</dbReference>
<dbReference type="Gene3D" id="1.25.40.20">
    <property type="entry name" value="Ankyrin repeat-containing domain"/>
    <property type="match status" value="1"/>
</dbReference>
<dbReference type="Pfam" id="PF01843">
    <property type="entry name" value="DIL"/>
    <property type="match status" value="1"/>
</dbReference>
<dbReference type="InterPro" id="IPR002110">
    <property type="entry name" value="Ankyrin_rpt"/>
</dbReference>
<dbReference type="InterPro" id="IPR036770">
    <property type="entry name" value="Ankyrin_rpt-contain_sf"/>
</dbReference>
<dbReference type="PANTHER" id="PTHR16027">
    <property type="entry name" value="DILUTE DOMAIN-CONTAINING PROTEIN YPR089W"/>
    <property type="match status" value="1"/>
</dbReference>
<feature type="compositionally biased region" description="Low complexity" evidence="1">
    <location>
        <begin position="445"/>
        <end position="474"/>
    </location>
</feature>
<dbReference type="Proteomes" id="UP000054279">
    <property type="component" value="Unassembled WGS sequence"/>
</dbReference>
<dbReference type="GO" id="GO:0051020">
    <property type="term" value="F:GTPase binding"/>
    <property type="evidence" value="ECO:0007669"/>
    <property type="project" value="TreeGrafter"/>
</dbReference>
<feature type="compositionally biased region" description="Acidic residues" evidence="1">
    <location>
        <begin position="859"/>
        <end position="868"/>
    </location>
</feature>
<feature type="compositionally biased region" description="Polar residues" evidence="1">
    <location>
        <begin position="475"/>
        <end position="485"/>
    </location>
</feature>
<feature type="domain" description="Dilute" evidence="2">
    <location>
        <begin position="325"/>
        <end position="663"/>
    </location>
</feature>